<keyword evidence="1" id="KW-0175">Coiled coil</keyword>
<name>A0A8J7QDK9_9BACT</name>
<evidence type="ECO:0000256" key="1">
    <source>
        <dbReference type="SAM" id="Coils"/>
    </source>
</evidence>
<proteinExistence type="predicted"/>
<feature type="compositionally biased region" description="Acidic residues" evidence="2">
    <location>
        <begin position="48"/>
        <end position="77"/>
    </location>
</feature>
<reference evidence="3" key="1">
    <citation type="submission" date="2021-03" db="EMBL/GenBank/DDBJ databases">
        <authorList>
            <person name="Wang G."/>
        </authorList>
    </citation>
    <scope>NUCLEOTIDE SEQUENCE</scope>
    <source>
        <strain evidence="3">KCTC 12899</strain>
    </source>
</reference>
<organism evidence="3 4">
    <name type="scientific">Acanthopleuribacter pedis</name>
    <dbReference type="NCBI Taxonomy" id="442870"/>
    <lineage>
        <taxon>Bacteria</taxon>
        <taxon>Pseudomonadati</taxon>
        <taxon>Acidobacteriota</taxon>
        <taxon>Holophagae</taxon>
        <taxon>Acanthopleuribacterales</taxon>
        <taxon>Acanthopleuribacteraceae</taxon>
        <taxon>Acanthopleuribacter</taxon>
    </lineage>
</organism>
<gene>
    <name evidence="3" type="ORF">J3U88_01540</name>
</gene>
<keyword evidence="4" id="KW-1185">Reference proteome</keyword>
<dbReference type="Proteomes" id="UP000664417">
    <property type="component" value="Unassembled WGS sequence"/>
</dbReference>
<accession>A0A8J7QDK9</accession>
<comment type="caution">
    <text evidence="3">The sequence shown here is derived from an EMBL/GenBank/DDBJ whole genome shotgun (WGS) entry which is preliminary data.</text>
</comment>
<dbReference type="AlphaFoldDB" id="A0A8J7QDK9"/>
<evidence type="ECO:0000313" key="4">
    <source>
        <dbReference type="Proteomes" id="UP000664417"/>
    </source>
</evidence>
<feature type="region of interest" description="Disordered" evidence="2">
    <location>
        <begin position="48"/>
        <end position="83"/>
    </location>
</feature>
<dbReference type="EMBL" id="JAFREP010000001">
    <property type="protein sequence ID" value="MBO1317123.1"/>
    <property type="molecule type" value="Genomic_DNA"/>
</dbReference>
<dbReference type="RefSeq" id="WP_207856356.1">
    <property type="nucleotide sequence ID" value="NZ_JAFREP010000001.1"/>
</dbReference>
<evidence type="ECO:0000256" key="2">
    <source>
        <dbReference type="SAM" id="MobiDB-lite"/>
    </source>
</evidence>
<feature type="coiled-coil region" evidence="1">
    <location>
        <begin position="92"/>
        <end position="132"/>
    </location>
</feature>
<sequence length="142" mass="15876">MSAAYYIVLDQEDPGFDSFVNGKALARASEELEALTQALGISTFEDWFGDPESDYVGDGGDYDESDDDDDFGMEESEDRPISGTWFEPVEGINWLQTLIAHLEEEEAAVENQENITDELNEFLEVLEQAEASGARWHLQIDG</sequence>
<evidence type="ECO:0000313" key="3">
    <source>
        <dbReference type="EMBL" id="MBO1317123.1"/>
    </source>
</evidence>
<protein>
    <submittedName>
        <fullName evidence="3">Uncharacterized protein</fullName>
    </submittedName>
</protein>